<keyword evidence="5" id="KW-0418">Kinase</keyword>
<dbReference type="EC" id="2.7.13.3" evidence="2"/>
<evidence type="ECO:0000256" key="3">
    <source>
        <dbReference type="ARBA" id="ARBA00022553"/>
    </source>
</evidence>
<dbReference type="InterPro" id="IPR003661">
    <property type="entry name" value="HisK_dim/P_dom"/>
</dbReference>
<dbReference type="InterPro" id="IPR036097">
    <property type="entry name" value="HisK_dim/P_sf"/>
</dbReference>
<dbReference type="Pfam" id="PF13188">
    <property type="entry name" value="PAS_8"/>
    <property type="match status" value="1"/>
</dbReference>
<dbReference type="Gene3D" id="3.30.450.20">
    <property type="entry name" value="PAS domain"/>
    <property type="match status" value="1"/>
</dbReference>
<dbReference type="InterPro" id="IPR005467">
    <property type="entry name" value="His_kinase_dom"/>
</dbReference>
<dbReference type="InterPro" id="IPR004358">
    <property type="entry name" value="Sig_transdc_His_kin-like_C"/>
</dbReference>
<keyword evidence="10" id="KW-0547">Nucleotide-binding</keyword>
<dbReference type="SMART" id="SM00388">
    <property type="entry name" value="HisKA"/>
    <property type="match status" value="1"/>
</dbReference>
<keyword evidence="3" id="KW-0597">Phosphoprotein</keyword>
<keyword evidence="8" id="KW-0812">Transmembrane</keyword>
<evidence type="ECO:0000256" key="5">
    <source>
        <dbReference type="ARBA" id="ARBA00022777"/>
    </source>
</evidence>
<dbReference type="SMART" id="SM00387">
    <property type="entry name" value="HATPase_c"/>
    <property type="match status" value="1"/>
</dbReference>
<evidence type="ECO:0000256" key="1">
    <source>
        <dbReference type="ARBA" id="ARBA00000085"/>
    </source>
</evidence>
<dbReference type="Pfam" id="PF02518">
    <property type="entry name" value="HATPase_c"/>
    <property type="match status" value="1"/>
</dbReference>
<dbReference type="EMBL" id="JBHRVA010000002">
    <property type="protein sequence ID" value="MFC3301809.1"/>
    <property type="molecule type" value="Genomic_DNA"/>
</dbReference>
<name>A0ABV7M8M5_9PROT</name>
<dbReference type="RefSeq" id="WP_378992411.1">
    <property type="nucleotide sequence ID" value="NZ_JBHRVA010000002.1"/>
</dbReference>
<evidence type="ECO:0000259" key="9">
    <source>
        <dbReference type="PROSITE" id="PS50109"/>
    </source>
</evidence>
<dbReference type="PROSITE" id="PS50109">
    <property type="entry name" value="HIS_KIN"/>
    <property type="match status" value="1"/>
</dbReference>
<keyword evidence="7 8" id="KW-0472">Membrane</keyword>
<comment type="caution">
    <text evidence="10">The sequence shown here is derived from an EMBL/GenBank/DDBJ whole genome shotgun (WGS) entry which is preliminary data.</text>
</comment>
<dbReference type="PANTHER" id="PTHR45453">
    <property type="entry name" value="PHOSPHATE REGULON SENSOR PROTEIN PHOR"/>
    <property type="match status" value="1"/>
</dbReference>
<evidence type="ECO:0000313" key="11">
    <source>
        <dbReference type="Proteomes" id="UP001595607"/>
    </source>
</evidence>
<feature type="domain" description="Histidine kinase" evidence="9">
    <location>
        <begin position="212"/>
        <end position="460"/>
    </location>
</feature>
<dbReference type="Proteomes" id="UP001595607">
    <property type="component" value="Unassembled WGS sequence"/>
</dbReference>
<organism evidence="10 11">
    <name type="scientific">Parvularcula lutaonensis</name>
    <dbReference type="NCBI Taxonomy" id="491923"/>
    <lineage>
        <taxon>Bacteria</taxon>
        <taxon>Pseudomonadati</taxon>
        <taxon>Pseudomonadota</taxon>
        <taxon>Alphaproteobacteria</taxon>
        <taxon>Parvularculales</taxon>
        <taxon>Parvularculaceae</taxon>
        <taxon>Parvularcula</taxon>
    </lineage>
</organism>
<keyword evidence="8" id="KW-1133">Transmembrane helix</keyword>
<gene>
    <name evidence="10" type="ORF">ACFONP_03605</name>
</gene>
<dbReference type="SMART" id="SM00091">
    <property type="entry name" value="PAS"/>
    <property type="match status" value="1"/>
</dbReference>
<dbReference type="InterPro" id="IPR036890">
    <property type="entry name" value="HATPase_C_sf"/>
</dbReference>
<evidence type="ECO:0000256" key="4">
    <source>
        <dbReference type="ARBA" id="ARBA00022679"/>
    </source>
</evidence>
<keyword evidence="6" id="KW-0902">Two-component regulatory system</keyword>
<dbReference type="InterPro" id="IPR035965">
    <property type="entry name" value="PAS-like_dom_sf"/>
</dbReference>
<dbReference type="Pfam" id="PF00512">
    <property type="entry name" value="HisKA"/>
    <property type="match status" value="1"/>
</dbReference>
<dbReference type="SUPFAM" id="SSF55874">
    <property type="entry name" value="ATPase domain of HSP90 chaperone/DNA topoisomerase II/histidine kinase"/>
    <property type="match status" value="1"/>
</dbReference>
<dbReference type="Gene3D" id="1.10.287.130">
    <property type="match status" value="1"/>
</dbReference>
<evidence type="ECO:0000256" key="2">
    <source>
        <dbReference type="ARBA" id="ARBA00012438"/>
    </source>
</evidence>
<evidence type="ECO:0000256" key="7">
    <source>
        <dbReference type="ARBA" id="ARBA00023136"/>
    </source>
</evidence>
<protein>
    <recommendedName>
        <fullName evidence="2">histidine kinase</fullName>
        <ecNumber evidence="2">2.7.13.3</ecNumber>
    </recommendedName>
</protein>
<proteinExistence type="predicted"/>
<accession>A0ABV7M8M5</accession>
<keyword evidence="10" id="KW-0067">ATP-binding</keyword>
<evidence type="ECO:0000256" key="6">
    <source>
        <dbReference type="ARBA" id="ARBA00023012"/>
    </source>
</evidence>
<keyword evidence="11" id="KW-1185">Reference proteome</keyword>
<dbReference type="InterPro" id="IPR050351">
    <property type="entry name" value="BphY/WalK/GraS-like"/>
</dbReference>
<dbReference type="GO" id="GO:0005524">
    <property type="term" value="F:ATP binding"/>
    <property type="evidence" value="ECO:0007669"/>
    <property type="project" value="UniProtKB-KW"/>
</dbReference>
<dbReference type="SUPFAM" id="SSF55785">
    <property type="entry name" value="PYP-like sensor domain (PAS domain)"/>
    <property type="match status" value="1"/>
</dbReference>
<dbReference type="PANTHER" id="PTHR45453:SF1">
    <property type="entry name" value="PHOSPHATE REGULON SENSOR PROTEIN PHOR"/>
    <property type="match status" value="1"/>
</dbReference>
<dbReference type="PRINTS" id="PR00344">
    <property type="entry name" value="BCTRLSENSOR"/>
</dbReference>
<dbReference type="Gene3D" id="3.30.565.10">
    <property type="entry name" value="Histidine kinase-like ATPase, C-terminal domain"/>
    <property type="match status" value="1"/>
</dbReference>
<sequence length="470" mass="51526">MDVQANKDDVKPSAAEMRRKPRALGDLAVAAGVVFLALSLALVLGLVPLEGALLVGGITFVTLVIRYVVPRPGEMFQALTEEESEEVRRLQRYSMLLDSLPQPVMLLDGQDRIELANAACSRVFGQAIDGSHIASLIRAPSALGALREARHDNLAKEAEFTMAGGAQELSALFYVVPLDPEHSGTDGEMLIMVRDRTEQRKLERMRTDFIANAGHELRTPLTSILGFIETLQGHAKDDPDARERFLKIMQAQTERMLRLVKDLVSLSALELNERRLPEDVVDLREVAETVCEMMDPVAKNAGAEMVPGPLDGPARITGDRDQLIQVAQNLVDNALKYGERPDGTPTKVHVSVGRGPSLAFENADRSGDSPEQIAVRAGCRPDDLRFIRVRDEGPGIDRNDLPRVTERFYRIDVERSSAKKGTGLGLAIVKHIVGRHRGGIQIESAENRGAAFTCYFPPQVHSEAEAPAQD</sequence>
<dbReference type="SUPFAM" id="SSF47384">
    <property type="entry name" value="Homodimeric domain of signal transducing histidine kinase"/>
    <property type="match status" value="1"/>
</dbReference>
<comment type="catalytic activity">
    <reaction evidence="1">
        <text>ATP + protein L-histidine = ADP + protein N-phospho-L-histidine.</text>
        <dbReference type="EC" id="2.7.13.3"/>
    </reaction>
</comment>
<keyword evidence="4" id="KW-0808">Transferase</keyword>
<dbReference type="InterPro" id="IPR003594">
    <property type="entry name" value="HATPase_dom"/>
</dbReference>
<dbReference type="InterPro" id="IPR000014">
    <property type="entry name" value="PAS"/>
</dbReference>
<evidence type="ECO:0000256" key="8">
    <source>
        <dbReference type="SAM" id="Phobius"/>
    </source>
</evidence>
<dbReference type="CDD" id="cd00082">
    <property type="entry name" value="HisKA"/>
    <property type="match status" value="1"/>
</dbReference>
<feature type="transmembrane region" description="Helical" evidence="8">
    <location>
        <begin position="27"/>
        <end position="46"/>
    </location>
</feature>
<evidence type="ECO:0000313" key="10">
    <source>
        <dbReference type="EMBL" id="MFC3301809.1"/>
    </source>
</evidence>
<reference evidence="11" key="1">
    <citation type="journal article" date="2019" name="Int. J. Syst. Evol. Microbiol.">
        <title>The Global Catalogue of Microorganisms (GCM) 10K type strain sequencing project: providing services to taxonomists for standard genome sequencing and annotation.</title>
        <authorList>
            <consortium name="The Broad Institute Genomics Platform"/>
            <consortium name="The Broad Institute Genome Sequencing Center for Infectious Disease"/>
            <person name="Wu L."/>
            <person name="Ma J."/>
        </authorList>
    </citation>
    <scope>NUCLEOTIDE SEQUENCE [LARGE SCALE GENOMIC DNA]</scope>
    <source>
        <strain evidence="11">KCTC 22245</strain>
    </source>
</reference>